<protein>
    <recommendedName>
        <fullName evidence="4">Integrase core domain containing protein</fullName>
    </recommendedName>
</protein>
<evidence type="ECO:0000256" key="1">
    <source>
        <dbReference type="SAM" id="MobiDB-lite"/>
    </source>
</evidence>
<sequence length="193" mass="21471">MMGTEDKTLFCFCHWGGKNKVLPDGSTSYVGGITDQIIVKTGIKYNDFVNAVFDRLGIDPSDKVLSEKEPNSEVAPNMATTRISTTEVEAVSPGSAEEEQVSADTPIPAPSNQWITDGTPDAAANWSELLVREGQAFENADAFRLAVFKFSIANRFHYRILHNKPRYISIFKGCDGTFRTLNWFQAYAQQCIF</sequence>
<proteinExistence type="predicted"/>
<feature type="region of interest" description="Disordered" evidence="1">
    <location>
        <begin position="92"/>
        <end position="112"/>
    </location>
</feature>
<keyword evidence="3" id="KW-1185">Reference proteome</keyword>
<evidence type="ECO:0008006" key="4">
    <source>
        <dbReference type="Google" id="ProtNLM"/>
    </source>
</evidence>
<name>A0ABQ7WTH4_SOLTU</name>
<accession>A0ABQ7WTH4</accession>
<comment type="caution">
    <text evidence="2">The sequence shown here is derived from an EMBL/GenBank/DDBJ whole genome shotgun (WGS) entry which is preliminary data.</text>
</comment>
<gene>
    <name evidence="2" type="ORF">KY290_003655</name>
</gene>
<evidence type="ECO:0000313" key="3">
    <source>
        <dbReference type="Proteomes" id="UP000826656"/>
    </source>
</evidence>
<dbReference type="Proteomes" id="UP000826656">
    <property type="component" value="Unassembled WGS sequence"/>
</dbReference>
<evidence type="ECO:0000313" key="2">
    <source>
        <dbReference type="EMBL" id="KAH0784057.1"/>
    </source>
</evidence>
<reference evidence="2 3" key="1">
    <citation type="journal article" date="2021" name="bioRxiv">
        <title>Chromosome-scale and haplotype-resolved genome assembly of a tetraploid potato cultivar.</title>
        <authorList>
            <person name="Sun H."/>
            <person name="Jiao W.-B."/>
            <person name="Krause K."/>
            <person name="Campoy J.A."/>
            <person name="Goel M."/>
            <person name="Folz-Donahue K."/>
            <person name="Kukat C."/>
            <person name="Huettel B."/>
            <person name="Schneeberger K."/>
        </authorList>
    </citation>
    <scope>NUCLEOTIDE SEQUENCE [LARGE SCALE GENOMIC DNA]</scope>
    <source>
        <strain evidence="2">SolTubOtavaFocal</strain>
        <tissue evidence="2">Leaves</tissue>
    </source>
</reference>
<organism evidence="2 3">
    <name type="scientific">Solanum tuberosum</name>
    <name type="common">Potato</name>
    <dbReference type="NCBI Taxonomy" id="4113"/>
    <lineage>
        <taxon>Eukaryota</taxon>
        <taxon>Viridiplantae</taxon>
        <taxon>Streptophyta</taxon>
        <taxon>Embryophyta</taxon>
        <taxon>Tracheophyta</taxon>
        <taxon>Spermatophyta</taxon>
        <taxon>Magnoliopsida</taxon>
        <taxon>eudicotyledons</taxon>
        <taxon>Gunneridae</taxon>
        <taxon>Pentapetalae</taxon>
        <taxon>asterids</taxon>
        <taxon>lamiids</taxon>
        <taxon>Solanales</taxon>
        <taxon>Solanaceae</taxon>
        <taxon>Solanoideae</taxon>
        <taxon>Solaneae</taxon>
        <taxon>Solanum</taxon>
    </lineage>
</organism>
<dbReference type="EMBL" id="JAIVGD010000001">
    <property type="protein sequence ID" value="KAH0784057.1"/>
    <property type="molecule type" value="Genomic_DNA"/>
</dbReference>